<dbReference type="Proteomes" id="UP001228581">
    <property type="component" value="Unassembled WGS sequence"/>
</dbReference>
<evidence type="ECO:0000313" key="1">
    <source>
        <dbReference type="EMBL" id="MDJ1493973.1"/>
    </source>
</evidence>
<evidence type="ECO:0000313" key="2">
    <source>
        <dbReference type="Proteomes" id="UP001228581"/>
    </source>
</evidence>
<sequence length="3158" mass="329288">MYWVGNSGSWNQIAHWSLTSGGAGGECVPTALDNVVFDANSFTATGRTLTLTAGATCNTMTWASAVNNPTLSMAVDLTVKGTSLVLANTMSVSGSGKMILDNGNDINIDLGSGAKTLNGGLSFTAGTSRIITIATGNGAVTHMIGSLSGGSNATINITGTSTKSYGTLSLGTVAGSWAGTNLIANGTIAGTLSAGLTLNNVTFNGTQTLNGRYTFTGPATMNGGSLLFGGSGNNVFSGVTVNAGNVSFANTGNNSFASVSLNGAINDVTWKFNPSGSGTNTITGAFTSTPGCGDIIVGSSTSGSQARVVLSSAQTLSGTTIQDIQNSTSNLTASNGVNNGNNTGITFSFGASPARTLYWVGGSGNWSETAHWSSSSGGPGGQCIPTINDDVNFNGSSFSAGSSTVTIDIDAVCRSMNWTGATNTPTLAGTAARTLTIAGNLTMIGAMNQTGAGSTFLGKVVFVATSTGRTINSGGKTFANVDFNGQGGGWALNTNNFIVVNTLNLVAGVLDATSRSITTGTLTVNNASDLTRSLNLGSSTGHIISGTGTVLDLQGNTSNFTLNPGTSTITLSGNGSIVVETGSQSKTLPNLTITNPTDITINTSNTANRITFGTINLSSSIAHNFTVNGSAPKTYGNFTINGNNNVVAFNGSNSASPNDNIFSAVTFTAGRTGTVATFNGTNTFNGAVNLNTGAGRANDIEFTGTNVFASTFTANLANTTGTELQFASGSGTTSFTGAVSLNPSNNANVDVVFNNATDFTSTLTIGNTSNTTFQGTGDNTFADVIVNPSSTFTLNNNGNSSFASATINSQSGSGVTWMFKSGMMATFSGNMDPRALCSASVTVKSTVAGSRANVNFPSVQYFNNYVLVQDIDASSGAMVNAYANPAPASPNNVNVLYNDGIVGYRTLYWVGGTSSWNSPLSWSTHSGGAGGACIPTASDDVVFDINSFSGPNQIASVTPAAAPWATCRNMTWTPDVDPMTPVLSFGNNQLEINGDLTLATGMTMSSSGTNALVHFTTNGATNAVPTRTITIPSGTVAKLPYALFNSVGVTWTLSDSGPFTVANELGLQAGTLNTNDISVSCGRLNANKSNGTFADRVLDIQNSEIHITGSSANGLSTGLDFRGDKFTFVTPGASSLLVFDDVPGWVEAFLGDNTTWGLNPGSPRSASMLRTMPNIRLENTDVDIHTADYNVSNSIANRITFRNVTNVNGGQFFIDGTCPHTYGTILVASGLSVNSADQRRIVGSSQPAPNNNIFTSTVTFGSDCGFRFEGDNVFQQNFTVAQTSDANNAFVFTETNVFNGVVDITGLNVNRVTPTVVFGANNLPTTFNRNVNFHGASVIYRVSGSATLAATRTMTFDNESIGWFVGGNGTNIAGEAIPGTGAYTFAGNLVLKTQAKTTFYNSSANTYSNITINDYCVFEFTSLATSTTTGLFTATGTCNTWRSINASIPGDLADITFNSNQTWSYVLARDLNVTGPKTVTANNSTNVGNSCTLTYMSFNSVPADGTFVWVGGNSQNTSTDSKWSNPKNWAVVPNPTNPNDPLPAIPVSSIINGSSCIPGSINNVVFNNDSFSNKGYSGGKYFDRVIVDIPVATCANMSWETNIRQDVILTTDATTNEIWVHGSLKLDPKMNNLFTGLFSFRYPITRGNVEQTIDADGTGGGQIEEFKGPIEINSVKATYKLTSPIIVNAADLGGVRRGNITLLNGDLKANGNDINLSGNWIIAPSTAPNPQSMFYHNNGNTVTFDGQNAVGGAQNIVAATSPFWNLVIGRESKPDPTDINNGSISNSFRWVVVQNQRGNSNDPGTNNNRNQPYDSGIKVDNNLTVAQGGLFDNGYQIVGNITGNLNVYDSGVLSIGNATVWSDYSNEAPLTSLFPTNFTTAHIALTTGSTVSYSSHGHQDISVTPSAYGNLYLRNANGTGGLMSGSQRKRMALGPIKINGDLTIEQGINLVDNGFQITGTATGKLTMGSNAILTLGSAAMDVATTTGTGYNPNANKSGKTTVGNTATQFPLNFTNANLNLDANSYVIYNAAANQFVKGLSSATASQQYGNLIIQNPTVSSPVMVHKTLTAATTVRGTLTINPNSNLIDNGFQITGTSGKTFRMSASDAIQDLTVQNATTGVTVSGTSQLVLGNATVPTTFPANYVNADINFDAGTTIVYFAGVGQTVKGLSSGTASQQYGNLVLTNPVISLPKVVSKTLDAKATIRGKLIINPNNNLIDNAFQIAGVGGVGNFTMQNATLAKNPLTGDALTNVATTGTSGESRITLGNATSTTATTFPTGYTLTSNHVNFELGTTVVYNAAVAQQIAGLQNNANPASTYANLILTNPASVPPAATVVWPVVKTVQSRSITVRGNLTINPNNTLADGGFQIMGTSGSKFSMFNTTLAQTVIPETGVTTGITGESRFVISSTGTTSTTFPGVTSPSLTGFRTGDGTGTYPSDINFESGTTVVYNSTNAQLVQGLGGTGNTTYANLVLTNGSNTGVSLVSKTLQSNGTASPGTRVRGSLTVNPNNNFIDNGLQISGIAGQTFTMNNATKSVNYVRAVTSNSTVIGATGESRLTLGTAATATTFPTGFLTLNDNDINFELGTTVVYNAGVAQQVQGIFNSTQASTANYANISFVNPAASGSVTKTFTNNARVRENLTIGGANAISASGVTNLVDMSGSNYKIYLGGNWYHHPANNFNARAGEVELEGTSTQTITTRSAQNYASEAGTQDFYNLTVNNTTVIPGIAVMLGSNVGVSRQMKFLQGLVRSNDLSNNVGKLDQSPSSQLLIIRDNASVINTSDISFVIGAVRKVGRISSGTFYFPIGYVAGTNSYYRPSGISSGTPLNSLASFISQFYYKNPNSEGFNPVAVELGDPNGSIRNASAKEFWMINRENLTDKVYVTLTWRNPESGGVGTNGDPNNYLGLRVAHWNTTISKWQNMGATGFTNHPTLSTVSDTSGALTSVYNTVHAAGPVESFSPFTLATQIDYNPLPVTLLDFTGKAVEQQVNLNWQTASELNTSYFVVERSQNGKTFEEVTQVTATGNSSGLQTYQSIDYKPYTGVSYYRLKMVDQDGSYTYSKVIKVNFGVSGALGEITLFPNPGNGDVIYFTVNNADVKIASIHDMLGRMIGYQTSWNAEGTLKVTFSERLAAGTYVAILVAKDGSSSTRFKFVVQ</sequence>
<dbReference type="InterPro" id="IPR026444">
    <property type="entry name" value="Secre_tail"/>
</dbReference>
<reference evidence="1 2" key="1">
    <citation type="submission" date="2023-05" db="EMBL/GenBank/DDBJ databases">
        <authorList>
            <person name="Zhang X."/>
        </authorList>
    </citation>
    <scope>NUCLEOTIDE SEQUENCE [LARGE SCALE GENOMIC DNA]</scope>
    <source>
        <strain evidence="1 2">DM2B3-1</strain>
    </source>
</reference>
<dbReference type="RefSeq" id="WP_313996747.1">
    <property type="nucleotide sequence ID" value="NZ_JASJOT010000008.1"/>
</dbReference>
<dbReference type="EMBL" id="JASJOT010000008">
    <property type="protein sequence ID" value="MDJ1493973.1"/>
    <property type="molecule type" value="Genomic_DNA"/>
</dbReference>
<dbReference type="Gene3D" id="2.60.40.10">
    <property type="entry name" value="Immunoglobulins"/>
    <property type="match status" value="1"/>
</dbReference>
<comment type="caution">
    <text evidence="1">The sequence shown here is derived from an EMBL/GenBank/DDBJ whole genome shotgun (WGS) entry which is preliminary data.</text>
</comment>
<protein>
    <submittedName>
        <fullName evidence="1">T9SS type A sorting domain-containing protein</fullName>
    </submittedName>
</protein>
<name>A0ABT7CJS0_9BACT</name>
<gene>
    <name evidence="1" type="ORF">QNI19_13600</name>
</gene>
<accession>A0ABT7CJS0</accession>
<organism evidence="1 2">
    <name type="scientific">Xanthocytophaga flava</name>
    <dbReference type="NCBI Taxonomy" id="3048013"/>
    <lineage>
        <taxon>Bacteria</taxon>
        <taxon>Pseudomonadati</taxon>
        <taxon>Bacteroidota</taxon>
        <taxon>Cytophagia</taxon>
        <taxon>Cytophagales</taxon>
        <taxon>Rhodocytophagaceae</taxon>
        <taxon>Xanthocytophaga</taxon>
    </lineage>
</organism>
<keyword evidence="2" id="KW-1185">Reference proteome</keyword>
<dbReference type="InterPro" id="IPR013783">
    <property type="entry name" value="Ig-like_fold"/>
</dbReference>
<proteinExistence type="predicted"/>
<dbReference type="NCBIfam" id="TIGR04183">
    <property type="entry name" value="Por_Secre_tail"/>
    <property type="match status" value="1"/>
</dbReference>